<accession>A0AA88RCC7</accession>
<keyword evidence="2" id="KW-1185">Reference proteome</keyword>
<name>A0AA88RCC7_9ASTE</name>
<sequence length="117" mass="13075">MGQKAAHDVVVDGVHVLGGLAEYYSITDEEALEGYYQILLDSDFSSLQLLRDYLSPVIYAHGAHHFCSSEVNQESHHWFAYRMKEVCVLDERTEGVVGNGSKGIAVGCYVNDNRSYK</sequence>
<dbReference type="EMBL" id="JAVXUO010001034">
    <property type="protein sequence ID" value="KAK2986809.1"/>
    <property type="molecule type" value="Genomic_DNA"/>
</dbReference>
<proteinExistence type="predicted"/>
<protein>
    <submittedName>
        <fullName evidence="1">Uncharacterized protein</fullName>
    </submittedName>
</protein>
<gene>
    <name evidence="1" type="ORF">RJ640_011034</name>
</gene>
<organism evidence="1 2">
    <name type="scientific">Escallonia rubra</name>
    <dbReference type="NCBI Taxonomy" id="112253"/>
    <lineage>
        <taxon>Eukaryota</taxon>
        <taxon>Viridiplantae</taxon>
        <taxon>Streptophyta</taxon>
        <taxon>Embryophyta</taxon>
        <taxon>Tracheophyta</taxon>
        <taxon>Spermatophyta</taxon>
        <taxon>Magnoliopsida</taxon>
        <taxon>eudicotyledons</taxon>
        <taxon>Gunneridae</taxon>
        <taxon>Pentapetalae</taxon>
        <taxon>asterids</taxon>
        <taxon>campanulids</taxon>
        <taxon>Escalloniales</taxon>
        <taxon>Escalloniaceae</taxon>
        <taxon>Escallonia</taxon>
    </lineage>
</organism>
<comment type="caution">
    <text evidence="1">The sequence shown here is derived from an EMBL/GenBank/DDBJ whole genome shotgun (WGS) entry which is preliminary data.</text>
</comment>
<evidence type="ECO:0000313" key="1">
    <source>
        <dbReference type="EMBL" id="KAK2986809.1"/>
    </source>
</evidence>
<dbReference type="AlphaFoldDB" id="A0AA88RCC7"/>
<reference evidence="1" key="1">
    <citation type="submission" date="2022-12" db="EMBL/GenBank/DDBJ databases">
        <title>Draft genome assemblies for two species of Escallonia (Escalloniales).</title>
        <authorList>
            <person name="Chanderbali A."/>
            <person name="Dervinis C."/>
            <person name="Anghel I."/>
            <person name="Soltis D."/>
            <person name="Soltis P."/>
            <person name="Zapata F."/>
        </authorList>
    </citation>
    <scope>NUCLEOTIDE SEQUENCE</scope>
    <source>
        <strain evidence="1">UCBG92.1500</strain>
        <tissue evidence="1">Leaf</tissue>
    </source>
</reference>
<dbReference type="Proteomes" id="UP001187471">
    <property type="component" value="Unassembled WGS sequence"/>
</dbReference>
<evidence type="ECO:0000313" key="2">
    <source>
        <dbReference type="Proteomes" id="UP001187471"/>
    </source>
</evidence>